<dbReference type="Proteomes" id="UP001623349">
    <property type="component" value="Unassembled WGS sequence"/>
</dbReference>
<feature type="compositionally biased region" description="Basic and acidic residues" evidence="1">
    <location>
        <begin position="107"/>
        <end position="122"/>
    </location>
</feature>
<name>A0ABQ0EGH1_APOSI</name>
<feature type="region of interest" description="Disordered" evidence="1">
    <location>
        <begin position="60"/>
        <end position="168"/>
    </location>
</feature>
<comment type="caution">
    <text evidence="2">The sequence shown here is derived from an EMBL/GenBank/DDBJ whole genome shotgun (WGS) entry which is preliminary data.</text>
</comment>
<keyword evidence="2" id="KW-0675">Receptor</keyword>
<evidence type="ECO:0000256" key="1">
    <source>
        <dbReference type="SAM" id="MobiDB-lite"/>
    </source>
</evidence>
<proteinExistence type="predicted"/>
<feature type="compositionally biased region" description="Basic and acidic residues" evidence="1">
    <location>
        <begin position="79"/>
        <end position="99"/>
    </location>
</feature>
<organism evidence="2 3">
    <name type="scientific">Apodemus speciosus</name>
    <name type="common">Large Japanese field mouse</name>
    <dbReference type="NCBI Taxonomy" id="105296"/>
    <lineage>
        <taxon>Eukaryota</taxon>
        <taxon>Metazoa</taxon>
        <taxon>Chordata</taxon>
        <taxon>Craniata</taxon>
        <taxon>Vertebrata</taxon>
        <taxon>Euteleostomi</taxon>
        <taxon>Mammalia</taxon>
        <taxon>Eutheria</taxon>
        <taxon>Euarchontoglires</taxon>
        <taxon>Glires</taxon>
        <taxon>Rodentia</taxon>
        <taxon>Myomorpha</taxon>
        <taxon>Muroidea</taxon>
        <taxon>Muridae</taxon>
        <taxon>Murinae</taxon>
        <taxon>Apodemus</taxon>
    </lineage>
</organism>
<dbReference type="EMBL" id="BAAFST010000002">
    <property type="protein sequence ID" value="GAB1286059.1"/>
    <property type="molecule type" value="Genomic_DNA"/>
</dbReference>
<protein>
    <submittedName>
        <fullName evidence="2">Glutamate receptor</fullName>
    </submittedName>
</protein>
<keyword evidence="3" id="KW-1185">Reference proteome</keyword>
<accession>A0ABQ0EGH1</accession>
<gene>
    <name evidence="2" type="ORF">APTSU1_000128900</name>
</gene>
<evidence type="ECO:0000313" key="2">
    <source>
        <dbReference type="EMBL" id="GAB1286059.1"/>
    </source>
</evidence>
<reference evidence="2 3" key="1">
    <citation type="submission" date="2024-08" db="EMBL/GenBank/DDBJ databases">
        <title>The draft genome of Apodemus speciosus.</title>
        <authorList>
            <person name="Nabeshima K."/>
            <person name="Suzuki S."/>
            <person name="Onuma M."/>
        </authorList>
    </citation>
    <scope>NUCLEOTIDE SEQUENCE [LARGE SCALE GENOMIC DNA]</scope>
    <source>
        <strain evidence="2">IB14-021</strain>
    </source>
</reference>
<evidence type="ECO:0000313" key="3">
    <source>
        <dbReference type="Proteomes" id="UP001623349"/>
    </source>
</evidence>
<sequence length="168" mass="18457">MARGSGPLGTWPQLSRAMLAIRLQASVPGSASVYHSNSNWTLPRVLGPFLVCALWGQQPLNRKDASKPGPPRSQGARRTSQEECHQDPQPRPSTIKDRPNPGQKRPLLKDRKSGRAEPDPKKKATFRAITSTLASSFKRRRSSKDTQYHPTDITGPLNLSDPSVSTVV</sequence>